<evidence type="ECO:0000256" key="1">
    <source>
        <dbReference type="SAM" id="MobiDB-lite"/>
    </source>
</evidence>
<dbReference type="EMBL" id="JBHLZP010001291">
    <property type="protein sequence ID" value="MFB9840701.1"/>
    <property type="molecule type" value="Genomic_DNA"/>
</dbReference>
<evidence type="ECO:0000313" key="3">
    <source>
        <dbReference type="EMBL" id="MFB9840701.1"/>
    </source>
</evidence>
<feature type="region of interest" description="Disordered" evidence="1">
    <location>
        <begin position="41"/>
        <end position="64"/>
    </location>
</feature>
<evidence type="ECO:0008006" key="5">
    <source>
        <dbReference type="Google" id="ProtNLM"/>
    </source>
</evidence>
<proteinExistence type="predicted"/>
<accession>A0ABV5Z031</accession>
<feature type="signal peptide" evidence="2">
    <location>
        <begin position="1"/>
        <end position="15"/>
    </location>
</feature>
<keyword evidence="4" id="KW-1185">Reference proteome</keyword>
<comment type="caution">
    <text evidence="3">The sequence shown here is derived from an EMBL/GenBank/DDBJ whole genome shotgun (WGS) entry which is preliminary data.</text>
</comment>
<organism evidence="3 4">
    <name type="scientific">Actinoallomurus acaciae</name>
    <dbReference type="NCBI Taxonomy" id="502577"/>
    <lineage>
        <taxon>Bacteria</taxon>
        <taxon>Bacillati</taxon>
        <taxon>Actinomycetota</taxon>
        <taxon>Actinomycetes</taxon>
        <taxon>Streptosporangiales</taxon>
        <taxon>Thermomonosporaceae</taxon>
        <taxon>Actinoallomurus</taxon>
    </lineage>
</organism>
<dbReference type="Proteomes" id="UP001589627">
    <property type="component" value="Unassembled WGS sequence"/>
</dbReference>
<feature type="chain" id="PRO_5045887308" description="Secreted protein" evidence="2">
    <location>
        <begin position="16"/>
        <end position="98"/>
    </location>
</feature>
<evidence type="ECO:0000256" key="2">
    <source>
        <dbReference type="SAM" id="SignalP"/>
    </source>
</evidence>
<keyword evidence="2" id="KW-0732">Signal</keyword>
<gene>
    <name evidence="3" type="ORF">ACFFNX_52105</name>
</gene>
<name>A0ABV5Z031_9ACTN</name>
<protein>
    <recommendedName>
        <fullName evidence="5">Secreted protein</fullName>
    </recommendedName>
</protein>
<reference evidence="3 4" key="1">
    <citation type="submission" date="2024-09" db="EMBL/GenBank/DDBJ databases">
        <authorList>
            <person name="Sun Q."/>
            <person name="Mori K."/>
        </authorList>
    </citation>
    <scope>NUCLEOTIDE SEQUENCE [LARGE SCALE GENOMIC DNA]</scope>
    <source>
        <strain evidence="3 4">TBRC 0563</strain>
    </source>
</reference>
<dbReference type="RefSeq" id="WP_378213912.1">
    <property type="nucleotide sequence ID" value="NZ_JBHLZP010001291.1"/>
</dbReference>
<evidence type="ECO:0000313" key="4">
    <source>
        <dbReference type="Proteomes" id="UP001589627"/>
    </source>
</evidence>
<sequence>MLFVLLSLVVAAAVASPVPEDTPLVEVIEVIDTVPAVVPSVEESTTPEAKEHSVAKRSALRGDNPSNDLLADLEGLKYENGLSSLEGRRIKFLPTWLG</sequence>